<keyword evidence="6" id="KW-1185">Reference proteome</keyword>
<reference evidence="5 6" key="1">
    <citation type="journal article" date="2012" name="J. Bacteriol.">
        <title>Genome sequence of the highly efficient arsenite-oxidizing bacterium Achromobacter arsenitoxydans SY8.</title>
        <authorList>
            <person name="Li X."/>
            <person name="Hu Y."/>
            <person name="Gong J."/>
            <person name="Lin Y."/>
            <person name="Johnstone L."/>
            <person name="Rensing C."/>
            <person name="Wang G."/>
        </authorList>
    </citation>
    <scope>NUCLEOTIDE SEQUENCE [LARGE SCALE GENOMIC DNA]</scope>
    <source>
        <strain evidence="5 6">SY8</strain>
    </source>
</reference>
<dbReference type="InterPro" id="IPR050889">
    <property type="entry name" value="Dendritic_Spine_Reg/Scaffold"/>
</dbReference>
<dbReference type="SMART" id="SM00248">
    <property type="entry name" value="ANK"/>
    <property type="match status" value="4"/>
</dbReference>
<evidence type="ECO:0000256" key="3">
    <source>
        <dbReference type="PROSITE-ProRule" id="PRU00023"/>
    </source>
</evidence>
<feature type="repeat" description="ANK" evidence="3">
    <location>
        <begin position="165"/>
        <end position="193"/>
    </location>
</feature>
<dbReference type="PRINTS" id="PR01415">
    <property type="entry name" value="ANKYRIN"/>
</dbReference>
<evidence type="ECO:0000313" key="6">
    <source>
        <dbReference type="Proteomes" id="UP000003113"/>
    </source>
</evidence>
<dbReference type="InterPro" id="IPR036770">
    <property type="entry name" value="Ankyrin_rpt-contain_sf"/>
</dbReference>
<dbReference type="STRING" id="477184.KYC_13855"/>
<name>H0F7M3_9BURK</name>
<feature type="non-terminal residue" evidence="5">
    <location>
        <position position="193"/>
    </location>
</feature>
<dbReference type="Pfam" id="PF12796">
    <property type="entry name" value="Ank_2"/>
    <property type="match status" value="1"/>
</dbReference>
<proteinExistence type="predicted"/>
<dbReference type="PANTHER" id="PTHR24166">
    <property type="entry name" value="ROLLING PEBBLES, ISOFORM B"/>
    <property type="match status" value="1"/>
</dbReference>
<dbReference type="PANTHER" id="PTHR24166:SF48">
    <property type="entry name" value="PROTEIN VAPYRIN"/>
    <property type="match status" value="1"/>
</dbReference>
<evidence type="ECO:0000256" key="2">
    <source>
        <dbReference type="ARBA" id="ARBA00023043"/>
    </source>
</evidence>
<feature type="repeat" description="ANK" evidence="3">
    <location>
        <begin position="132"/>
        <end position="164"/>
    </location>
</feature>
<dbReference type="Gene3D" id="1.25.40.20">
    <property type="entry name" value="Ankyrin repeat-containing domain"/>
    <property type="match status" value="1"/>
</dbReference>
<feature type="repeat" description="ANK" evidence="3">
    <location>
        <begin position="102"/>
        <end position="130"/>
    </location>
</feature>
<dbReference type="RefSeq" id="WP_008163153.1">
    <property type="nucleotide sequence ID" value="NZ_AGUF01000049.1"/>
</dbReference>
<dbReference type="EMBL" id="AGUF01000049">
    <property type="protein sequence ID" value="EHK65716.1"/>
    <property type="molecule type" value="Genomic_DNA"/>
</dbReference>
<dbReference type="AlphaFoldDB" id="H0F7M3"/>
<dbReference type="SUPFAM" id="SSF48403">
    <property type="entry name" value="Ankyrin repeat"/>
    <property type="match status" value="1"/>
</dbReference>
<dbReference type="PROSITE" id="PS50088">
    <property type="entry name" value="ANK_REPEAT"/>
    <property type="match status" value="3"/>
</dbReference>
<comment type="caution">
    <text evidence="5">The sequence shown here is derived from an EMBL/GenBank/DDBJ whole genome shotgun (WGS) entry which is preliminary data.</text>
</comment>
<evidence type="ECO:0000256" key="1">
    <source>
        <dbReference type="ARBA" id="ARBA00022737"/>
    </source>
</evidence>
<dbReference type="eggNOG" id="COG0666">
    <property type="taxonomic scope" value="Bacteria"/>
</dbReference>
<dbReference type="Proteomes" id="UP000003113">
    <property type="component" value="Unassembled WGS sequence"/>
</dbReference>
<organism evidence="5 6">
    <name type="scientific">Achromobacter arsenitoxydans SY8</name>
    <dbReference type="NCBI Taxonomy" id="477184"/>
    <lineage>
        <taxon>Bacteria</taxon>
        <taxon>Pseudomonadati</taxon>
        <taxon>Pseudomonadota</taxon>
        <taxon>Betaproteobacteria</taxon>
        <taxon>Burkholderiales</taxon>
        <taxon>Alcaligenaceae</taxon>
        <taxon>Achromobacter</taxon>
    </lineage>
</organism>
<feature type="signal peptide" evidence="4">
    <location>
        <begin position="1"/>
        <end position="34"/>
    </location>
</feature>
<protein>
    <submittedName>
        <fullName evidence="5">Ankyrin repeat family protein 1</fullName>
    </submittedName>
</protein>
<evidence type="ECO:0000256" key="4">
    <source>
        <dbReference type="SAM" id="SignalP"/>
    </source>
</evidence>
<keyword evidence="1" id="KW-0677">Repeat</keyword>
<accession>H0F7M3</accession>
<gene>
    <name evidence="5" type="ORF">KYC_13855</name>
</gene>
<feature type="chain" id="PRO_5003532171" evidence="4">
    <location>
        <begin position="35"/>
        <end position="193"/>
    </location>
</feature>
<keyword evidence="2 3" id="KW-0040">ANK repeat</keyword>
<dbReference type="InterPro" id="IPR002110">
    <property type="entry name" value="Ankyrin_rpt"/>
</dbReference>
<sequence length="193" mass="20480">MAISFASAQKAFLSCGRAGMLALAIGLAAPASQAANPGDWWVYVANDYPDDIKALLAQGSDPNVRYKNGQPAIMRAVVDGAWKVFDVLAADKRTDVNAENPAGETPLMYLAIAGQTERARKLIARGANVNRLGWTPLHYAASRGQMEMARLLLANKAMVNAPAPNGETPLMMAALSGRKPMVDLLIKSGADIT</sequence>
<dbReference type="PROSITE" id="PS50297">
    <property type="entry name" value="ANK_REP_REGION"/>
    <property type="match status" value="3"/>
</dbReference>
<evidence type="ECO:0000313" key="5">
    <source>
        <dbReference type="EMBL" id="EHK65716.1"/>
    </source>
</evidence>
<keyword evidence="4" id="KW-0732">Signal</keyword>